<reference evidence="4" key="1">
    <citation type="journal article" date="2020" name="Stud. Mycol.">
        <title>101 Dothideomycetes genomes: a test case for predicting lifestyles and emergence of pathogens.</title>
        <authorList>
            <person name="Haridas S."/>
            <person name="Albert R."/>
            <person name="Binder M."/>
            <person name="Bloem J."/>
            <person name="Labutti K."/>
            <person name="Salamov A."/>
            <person name="Andreopoulos B."/>
            <person name="Baker S."/>
            <person name="Barry K."/>
            <person name="Bills G."/>
            <person name="Bluhm B."/>
            <person name="Cannon C."/>
            <person name="Castanera R."/>
            <person name="Culley D."/>
            <person name="Daum C."/>
            <person name="Ezra D."/>
            <person name="Gonzalez J."/>
            <person name="Henrissat B."/>
            <person name="Kuo A."/>
            <person name="Liang C."/>
            <person name="Lipzen A."/>
            <person name="Lutzoni F."/>
            <person name="Magnuson J."/>
            <person name="Mondo S."/>
            <person name="Nolan M."/>
            <person name="Ohm R."/>
            <person name="Pangilinan J."/>
            <person name="Park H.-J."/>
            <person name="Ramirez L."/>
            <person name="Alfaro M."/>
            <person name="Sun H."/>
            <person name="Tritt A."/>
            <person name="Yoshinaga Y."/>
            <person name="Zwiers L.-H."/>
            <person name="Turgeon B."/>
            <person name="Goodwin S."/>
            <person name="Spatafora J."/>
            <person name="Crous P."/>
            <person name="Grigoriev I."/>
        </authorList>
    </citation>
    <scope>NUCLEOTIDE SEQUENCE</scope>
    <source>
        <strain evidence="4">CBS 690.94</strain>
    </source>
</reference>
<dbReference type="SUPFAM" id="SSF48403">
    <property type="entry name" value="Ankyrin repeat"/>
    <property type="match status" value="1"/>
</dbReference>
<keyword evidence="1" id="KW-0677">Repeat</keyword>
<name>A0A9P4PVR5_9PLEO</name>
<dbReference type="OrthoDB" id="366390at2759"/>
<gene>
    <name evidence="4" type="ORF">P171DRAFT_350040</name>
</gene>
<organism evidence="4 5">
    <name type="scientific">Karstenula rhodostoma CBS 690.94</name>
    <dbReference type="NCBI Taxonomy" id="1392251"/>
    <lineage>
        <taxon>Eukaryota</taxon>
        <taxon>Fungi</taxon>
        <taxon>Dikarya</taxon>
        <taxon>Ascomycota</taxon>
        <taxon>Pezizomycotina</taxon>
        <taxon>Dothideomycetes</taxon>
        <taxon>Pleosporomycetidae</taxon>
        <taxon>Pleosporales</taxon>
        <taxon>Massarineae</taxon>
        <taxon>Didymosphaeriaceae</taxon>
        <taxon>Karstenula</taxon>
    </lineage>
</organism>
<dbReference type="PANTHER" id="PTHR24123">
    <property type="entry name" value="ANKYRIN REPEAT-CONTAINING"/>
    <property type="match status" value="1"/>
</dbReference>
<evidence type="ECO:0000256" key="1">
    <source>
        <dbReference type="ARBA" id="ARBA00022737"/>
    </source>
</evidence>
<protein>
    <recommendedName>
        <fullName evidence="3">F-box domain-containing protein</fullName>
    </recommendedName>
</protein>
<keyword evidence="2" id="KW-0040">ANK repeat</keyword>
<dbReference type="InterPro" id="IPR051165">
    <property type="entry name" value="Multifunctional_ANK_Repeat"/>
</dbReference>
<feature type="non-terminal residue" evidence="4">
    <location>
        <position position="286"/>
    </location>
</feature>
<dbReference type="Gene3D" id="1.25.40.20">
    <property type="entry name" value="Ankyrin repeat-containing domain"/>
    <property type="match status" value="1"/>
</dbReference>
<feature type="domain" description="F-box" evidence="3">
    <location>
        <begin position="11"/>
        <end position="58"/>
    </location>
</feature>
<evidence type="ECO:0000313" key="5">
    <source>
        <dbReference type="Proteomes" id="UP000799764"/>
    </source>
</evidence>
<keyword evidence="5" id="KW-1185">Reference proteome</keyword>
<proteinExistence type="predicted"/>
<dbReference type="EMBL" id="MU001493">
    <property type="protein sequence ID" value="KAF2451122.1"/>
    <property type="molecule type" value="Genomic_DNA"/>
</dbReference>
<dbReference type="PANTHER" id="PTHR24123:SF33">
    <property type="entry name" value="PROTEIN HOS4"/>
    <property type="match status" value="1"/>
</dbReference>
<dbReference type="Pfam" id="PF00023">
    <property type="entry name" value="Ank"/>
    <property type="match status" value="1"/>
</dbReference>
<dbReference type="SMART" id="SM00248">
    <property type="entry name" value="ANK"/>
    <property type="match status" value="3"/>
</dbReference>
<comment type="caution">
    <text evidence="4">The sequence shown here is derived from an EMBL/GenBank/DDBJ whole genome shotgun (WGS) entry which is preliminary data.</text>
</comment>
<dbReference type="AlphaFoldDB" id="A0A9P4PVR5"/>
<evidence type="ECO:0000259" key="3">
    <source>
        <dbReference type="PROSITE" id="PS50181"/>
    </source>
</evidence>
<accession>A0A9P4PVR5</accession>
<dbReference type="PROSITE" id="PS50181">
    <property type="entry name" value="FBOX"/>
    <property type="match status" value="1"/>
</dbReference>
<dbReference type="InterPro" id="IPR001810">
    <property type="entry name" value="F-box_dom"/>
</dbReference>
<evidence type="ECO:0000256" key="2">
    <source>
        <dbReference type="ARBA" id="ARBA00023043"/>
    </source>
</evidence>
<sequence>MERAQRNNTQPPALLKLPNELFLEIAFLLYTSELRRLGRVNCRLRRLVAVYLSRYRYNIGILALPNELILEIVQHLGHQKDRSRFARATQRHYPLIMHHIVRQDIMHSGSSLLVYAAKKNLVGMARKIIYLGGDVNTQCGFRKGTTGKRATPLAAAAFYGYERMVKTLLSFGASHFVDGVRLPLAMAIFKRHESVALILSQELDCSDASLTISTRQTLLQMACAAQLVSLVQYYLEHKSCSSHDCDTALFRIIEKDTTKTGIVRRQLHGETFEIVLMLLEHGASPD</sequence>
<dbReference type="InterPro" id="IPR002110">
    <property type="entry name" value="Ankyrin_rpt"/>
</dbReference>
<evidence type="ECO:0000313" key="4">
    <source>
        <dbReference type="EMBL" id="KAF2451122.1"/>
    </source>
</evidence>
<dbReference type="Proteomes" id="UP000799764">
    <property type="component" value="Unassembled WGS sequence"/>
</dbReference>
<dbReference type="InterPro" id="IPR036770">
    <property type="entry name" value="Ankyrin_rpt-contain_sf"/>
</dbReference>